<reference evidence="1 2" key="1">
    <citation type="submission" date="2019-07" db="EMBL/GenBank/DDBJ databases">
        <title>Genomic Encyclopedia of Type Strains, Phase I: the one thousand microbial genomes (KMG-I) project.</title>
        <authorList>
            <person name="Kyrpides N."/>
        </authorList>
    </citation>
    <scope>NUCLEOTIDE SEQUENCE [LARGE SCALE GENOMIC DNA]</scope>
    <source>
        <strain evidence="1 2">DSM 13558</strain>
    </source>
</reference>
<evidence type="ECO:0000313" key="1">
    <source>
        <dbReference type="EMBL" id="TWH83627.1"/>
    </source>
</evidence>
<dbReference type="AlphaFoldDB" id="A0A562JK62"/>
<dbReference type="GO" id="GO:0016740">
    <property type="term" value="F:transferase activity"/>
    <property type="evidence" value="ECO:0007669"/>
    <property type="project" value="UniProtKB-KW"/>
</dbReference>
<sequence length="42" mass="4868">MKKPMIGIVPLYDEIKESYWMLPGYMEGIERAGGIKVLEHML</sequence>
<gene>
    <name evidence="1" type="ORF">LY60_00238</name>
</gene>
<comment type="caution">
    <text evidence="1">The sequence shown here is derived from an EMBL/GenBank/DDBJ whole genome shotgun (WGS) entry which is preliminary data.</text>
</comment>
<dbReference type="EMBL" id="VLKH01000001">
    <property type="protein sequence ID" value="TWH83627.1"/>
    <property type="molecule type" value="Genomic_DNA"/>
</dbReference>
<accession>A0A562JK62</accession>
<protein>
    <submittedName>
        <fullName evidence="1">Putative glutamine amidotransferase</fullName>
    </submittedName>
</protein>
<organism evidence="1 2">
    <name type="scientific">Sedimentibacter saalensis</name>
    <dbReference type="NCBI Taxonomy" id="130788"/>
    <lineage>
        <taxon>Bacteria</taxon>
        <taxon>Bacillati</taxon>
        <taxon>Bacillota</taxon>
        <taxon>Tissierellia</taxon>
        <taxon>Sedimentibacter</taxon>
    </lineage>
</organism>
<keyword evidence="2" id="KW-1185">Reference proteome</keyword>
<keyword evidence="1" id="KW-0315">Glutamine amidotransferase</keyword>
<dbReference type="Proteomes" id="UP000315343">
    <property type="component" value="Unassembled WGS sequence"/>
</dbReference>
<keyword evidence="1" id="KW-0808">Transferase</keyword>
<evidence type="ECO:0000313" key="2">
    <source>
        <dbReference type="Proteomes" id="UP000315343"/>
    </source>
</evidence>
<name>A0A562JK62_9FIRM</name>
<proteinExistence type="predicted"/>